<gene>
    <name evidence="3" type="ORF">J2Z17_000964</name>
</gene>
<feature type="chain" id="PRO_5045088701" evidence="2">
    <location>
        <begin position="26"/>
        <end position="732"/>
    </location>
</feature>
<organism evidence="3 4">
    <name type="scientific">Rhizobium halophytocola</name>
    <dbReference type="NCBI Taxonomy" id="735519"/>
    <lineage>
        <taxon>Bacteria</taxon>
        <taxon>Pseudomonadati</taxon>
        <taxon>Pseudomonadota</taxon>
        <taxon>Alphaproteobacteria</taxon>
        <taxon>Hyphomicrobiales</taxon>
        <taxon>Rhizobiaceae</taxon>
        <taxon>Rhizobium/Agrobacterium group</taxon>
        <taxon>Rhizobium</taxon>
    </lineage>
</organism>
<feature type="region of interest" description="Disordered" evidence="1">
    <location>
        <begin position="55"/>
        <end position="96"/>
    </location>
</feature>
<evidence type="ECO:0000256" key="1">
    <source>
        <dbReference type="SAM" id="MobiDB-lite"/>
    </source>
</evidence>
<name>A0ABS4DV19_9HYPH</name>
<evidence type="ECO:0000256" key="2">
    <source>
        <dbReference type="SAM" id="SignalP"/>
    </source>
</evidence>
<keyword evidence="2" id="KW-0732">Signal</keyword>
<dbReference type="SUPFAM" id="SSF48452">
    <property type="entry name" value="TPR-like"/>
    <property type="match status" value="2"/>
</dbReference>
<accession>A0ABS4DV19</accession>
<dbReference type="InterPro" id="IPR011990">
    <property type="entry name" value="TPR-like_helical_dom_sf"/>
</dbReference>
<evidence type="ECO:0000313" key="3">
    <source>
        <dbReference type="EMBL" id="MBP1849543.1"/>
    </source>
</evidence>
<sequence>MSVNLSLVVAVATLSALSLGAGAVAQERAATTASTPDRADPLDLNAVAEQIRKARPEPADAGQPLPAPRPDGTVAQNQTPPASGGAPDAATQDKKPEPDLSALRYFAQRGDTVRLNAEIARLRSLYPDWTPPKDPLAIEPGNDQQLDAMWKLYSEGKLAELRRAIADRQAAEAGWKPPADLLERLAVAETRRRLVNASDLEQYDTVIRLAAVTPSLLNCADVDVLWRVAAAFAKSDRMPRAVDAYGYVLKNCTDPQQRVATIQKAAADLTYQDMQTLLALEKPAEGGAHEFDGVRDDLARRFVADATASPDLTIAPAYLQRLRSTAQSQNLASDSLLLGWYYLRRKDMTEAESWFRASRASEDSASASQGLALTLIARNASAEAEEVMLRWRAETEDATATYLAATANMIAGDPPPAMAETVLQRVASFVVEKRYVPTAQQLGWYARAFNQPQTAAQWFRTALQWKPDDEPSAYGLAITLQQLDDKAGVSAIQTAWAGRSARIANLGLASLPDNRRDAVQRPSASGGQTQTQAANQPQTRPQPRTVVSTARAAPARPSGRRFSCNGSSSVAGLTPAQALATGWCMMNLNRPLEAAKAFEAALAGNDTRTREDAAYGQSLAYLRLGLTNKAAVAAAKAPQGSNRTSELQTAILANRAVSAFDTKHYRQAIVYLDQRAMLAAEPADLMVLRGYALMNLGMLGDAKRLFEAVAETGNRDAMRAVVEIRERLKQPQ</sequence>
<feature type="region of interest" description="Disordered" evidence="1">
    <location>
        <begin position="516"/>
        <end position="570"/>
    </location>
</feature>
<proteinExistence type="predicted"/>
<dbReference type="Proteomes" id="UP000759443">
    <property type="component" value="Unassembled WGS sequence"/>
</dbReference>
<feature type="compositionally biased region" description="Low complexity" evidence="1">
    <location>
        <begin position="528"/>
        <end position="561"/>
    </location>
</feature>
<dbReference type="RefSeq" id="WP_209942707.1">
    <property type="nucleotide sequence ID" value="NZ_JAGGJU010000002.1"/>
</dbReference>
<evidence type="ECO:0000313" key="4">
    <source>
        <dbReference type="Proteomes" id="UP000759443"/>
    </source>
</evidence>
<comment type="caution">
    <text evidence="3">The sequence shown here is derived from an EMBL/GenBank/DDBJ whole genome shotgun (WGS) entry which is preliminary data.</text>
</comment>
<reference evidence="3 4" key="1">
    <citation type="submission" date="2021-03" db="EMBL/GenBank/DDBJ databases">
        <title>Genomic Encyclopedia of Type Strains, Phase IV (KMG-IV): sequencing the most valuable type-strain genomes for metagenomic binning, comparative biology and taxonomic classification.</title>
        <authorList>
            <person name="Goeker M."/>
        </authorList>
    </citation>
    <scope>NUCLEOTIDE SEQUENCE [LARGE SCALE GENOMIC DNA]</scope>
    <source>
        <strain evidence="3 4">DSM 21600</strain>
    </source>
</reference>
<protein>
    <submittedName>
        <fullName evidence="3">Tetratricopeptide (TPR) repeat protein</fullName>
    </submittedName>
</protein>
<keyword evidence="4" id="KW-1185">Reference proteome</keyword>
<feature type="signal peptide" evidence="2">
    <location>
        <begin position="1"/>
        <end position="25"/>
    </location>
</feature>
<dbReference type="Gene3D" id="1.25.40.10">
    <property type="entry name" value="Tetratricopeptide repeat domain"/>
    <property type="match status" value="2"/>
</dbReference>
<dbReference type="EMBL" id="JAGGJU010000002">
    <property type="protein sequence ID" value="MBP1849543.1"/>
    <property type="molecule type" value="Genomic_DNA"/>
</dbReference>